<dbReference type="EMBL" id="ACJD01000001">
    <property type="protein sequence ID" value="EEH15407.1"/>
    <property type="molecule type" value="Genomic_DNA"/>
</dbReference>
<keyword evidence="4 7" id="KW-0812">Transmembrane</keyword>
<evidence type="ECO:0000313" key="10">
    <source>
        <dbReference type="Proteomes" id="UP000003678"/>
    </source>
</evidence>
<feature type="transmembrane region" description="Helical" evidence="7">
    <location>
        <begin position="75"/>
        <end position="96"/>
    </location>
</feature>
<feature type="transmembrane region" description="Helical" evidence="7">
    <location>
        <begin position="135"/>
        <end position="155"/>
    </location>
</feature>
<feature type="transmembrane region" description="Helical" evidence="7">
    <location>
        <begin position="20"/>
        <end position="42"/>
    </location>
</feature>
<comment type="subcellular location">
    <subcellularLocation>
        <location evidence="1">Cell membrane</location>
        <topology evidence="1">Multi-pass membrane protein</topology>
    </subcellularLocation>
</comment>
<dbReference type="Pfam" id="PF03458">
    <property type="entry name" value="Gly_transporter"/>
    <property type="match status" value="2"/>
</dbReference>
<evidence type="ECO:0000259" key="8">
    <source>
        <dbReference type="Pfam" id="PF03458"/>
    </source>
</evidence>
<feature type="transmembrane region" description="Helical" evidence="7">
    <location>
        <begin position="167"/>
        <end position="187"/>
    </location>
</feature>
<feature type="transmembrane region" description="Helical" evidence="7">
    <location>
        <begin position="193"/>
        <end position="214"/>
    </location>
</feature>
<feature type="domain" description="Glycine transporter" evidence="8">
    <location>
        <begin position="25"/>
        <end position="98"/>
    </location>
</feature>
<keyword evidence="3" id="KW-1003">Cell membrane</keyword>
<name>C0G3U2_9HYPH</name>
<evidence type="ECO:0000256" key="4">
    <source>
        <dbReference type="ARBA" id="ARBA00022692"/>
    </source>
</evidence>
<evidence type="ECO:0000256" key="7">
    <source>
        <dbReference type="SAM" id="Phobius"/>
    </source>
</evidence>
<evidence type="ECO:0000256" key="3">
    <source>
        <dbReference type="ARBA" id="ARBA00022475"/>
    </source>
</evidence>
<dbReference type="Proteomes" id="UP000003678">
    <property type="component" value="Unassembled WGS sequence"/>
</dbReference>
<organism evidence="9 10">
    <name type="scientific">Brucella ceti str. Cudo</name>
    <dbReference type="NCBI Taxonomy" id="595497"/>
    <lineage>
        <taxon>Bacteria</taxon>
        <taxon>Pseudomonadati</taxon>
        <taxon>Pseudomonadota</taxon>
        <taxon>Alphaproteobacteria</taxon>
        <taxon>Hyphomicrobiales</taxon>
        <taxon>Brucellaceae</taxon>
        <taxon>Brucella/Ochrobactrum group</taxon>
        <taxon>Brucella</taxon>
    </lineage>
</organism>
<dbReference type="AlphaFoldDB" id="C0G3U2"/>
<dbReference type="InterPro" id="IPR005115">
    <property type="entry name" value="Gly_transporter"/>
</dbReference>
<keyword evidence="6 7" id="KW-0472">Membrane</keyword>
<evidence type="ECO:0000256" key="1">
    <source>
        <dbReference type="ARBA" id="ARBA00004651"/>
    </source>
</evidence>
<comment type="similarity">
    <text evidence="2">Belongs to the UPF0126 family.</text>
</comment>
<proteinExistence type="inferred from homology"/>
<reference evidence="9 10" key="1">
    <citation type="submission" date="2009-03" db="EMBL/GenBank/DDBJ databases">
        <authorList>
            <person name="Setubal J.C."/>
            <person name="Boyle S."/>
            <person name="Crasta O.R."/>
            <person name="Gillespie J.J."/>
            <person name="Kenyon R.W."/>
            <person name="Lu J."/>
            <person name="Mane S."/>
            <person name="Nagrani S."/>
            <person name="Shallom J.M."/>
            <person name="Shallom S."/>
            <person name="Shukla M."/>
            <person name="Snyder E.E."/>
            <person name="Sobral B.W."/>
            <person name="Wattam A.R."/>
            <person name="Will R."/>
            <person name="Williams K."/>
            <person name="Yoo H."/>
            <person name="Bruce D.H."/>
            <person name="Detter C."/>
            <person name="Munk C."/>
            <person name="Brettin T.S."/>
            <person name="Ficht T."/>
        </authorList>
    </citation>
    <scope>NUCLEOTIDE SEQUENCE [LARGE SCALE GENOMIC DNA]</scope>
    <source>
        <strain evidence="9 10">Cudo</strain>
    </source>
</reference>
<dbReference type="PANTHER" id="PTHR30506:SF3">
    <property type="entry name" value="UPF0126 INNER MEMBRANE PROTEIN YADS-RELATED"/>
    <property type="match status" value="1"/>
</dbReference>
<sequence>MRQRGWKLEPDDQAEARRDVTIIQFLNYAGVFVFAATGALAASRRQLDIVGFIFLANITAIGGGTMRDLVLASPVFWVVQPLYLFVGTLAAIAVYFTAHKVESRYRTLLWLDAIGMAAYTVMGAAKGLALGFGPSVAIVTGIFTATFGGILRDMVVGEPSVLMRREIYVTAAVAGACLYVVLEYLGINPVISAGAAAFAAFFVRGGALYFGWTLPVYKSKPGRTEEELQRDQIIRPE</sequence>
<dbReference type="PANTHER" id="PTHR30506">
    <property type="entry name" value="INNER MEMBRANE PROTEIN"/>
    <property type="match status" value="1"/>
</dbReference>
<dbReference type="GO" id="GO:0005886">
    <property type="term" value="C:plasma membrane"/>
    <property type="evidence" value="ECO:0007669"/>
    <property type="project" value="UniProtKB-SubCell"/>
</dbReference>
<evidence type="ECO:0000313" key="9">
    <source>
        <dbReference type="EMBL" id="EEH15407.1"/>
    </source>
</evidence>
<feature type="transmembrane region" description="Helical" evidence="7">
    <location>
        <begin position="49"/>
        <end position="69"/>
    </location>
</feature>
<evidence type="ECO:0000256" key="6">
    <source>
        <dbReference type="ARBA" id="ARBA00023136"/>
    </source>
</evidence>
<protein>
    <submittedName>
        <fullName evidence="9">Transporter</fullName>
    </submittedName>
</protein>
<accession>C0G3U2</accession>
<keyword evidence="5 7" id="KW-1133">Transmembrane helix</keyword>
<feature type="domain" description="Glycine transporter" evidence="8">
    <location>
        <begin position="109"/>
        <end position="182"/>
    </location>
</feature>
<gene>
    <name evidence="9" type="ORF">BCETI_1000342</name>
</gene>
<evidence type="ECO:0000256" key="2">
    <source>
        <dbReference type="ARBA" id="ARBA00008193"/>
    </source>
</evidence>
<evidence type="ECO:0000256" key="5">
    <source>
        <dbReference type="ARBA" id="ARBA00022989"/>
    </source>
</evidence>
<comment type="caution">
    <text evidence="9">The sequence shown here is derived from an EMBL/GenBank/DDBJ whole genome shotgun (WGS) entry which is preliminary data.</text>
</comment>